<evidence type="ECO:0000313" key="16">
    <source>
        <dbReference type="EMBL" id="PAV85025.1"/>
    </source>
</evidence>
<feature type="region of interest" description="Disordered" evidence="13">
    <location>
        <begin position="294"/>
        <end position="362"/>
    </location>
</feature>
<dbReference type="AlphaFoldDB" id="A0A2A2LFW1"/>
<evidence type="ECO:0000256" key="5">
    <source>
        <dbReference type="ARBA" id="ARBA00022454"/>
    </source>
</evidence>
<dbReference type="GO" id="GO:0034244">
    <property type="term" value="P:negative regulation of transcription elongation by RNA polymerase II"/>
    <property type="evidence" value="ECO:0007669"/>
    <property type="project" value="TreeGrafter"/>
</dbReference>
<evidence type="ECO:0000256" key="13">
    <source>
        <dbReference type="SAM" id="MobiDB-lite"/>
    </source>
</evidence>
<evidence type="ECO:0000256" key="7">
    <source>
        <dbReference type="ARBA" id="ARBA00022884"/>
    </source>
</evidence>
<keyword evidence="5" id="KW-0158">Chromosome</keyword>
<dbReference type="Gene3D" id="3.30.70.330">
    <property type="match status" value="1"/>
</dbReference>
<evidence type="ECO:0000259" key="15">
    <source>
        <dbReference type="PROSITE" id="PS50102"/>
    </source>
</evidence>
<feature type="compositionally biased region" description="Basic and acidic residues" evidence="13">
    <location>
        <begin position="296"/>
        <end position="335"/>
    </location>
</feature>
<dbReference type="InterPro" id="IPR035979">
    <property type="entry name" value="RBD_domain_sf"/>
</dbReference>
<sequence>MIFYVFILFFPNLIYFQFIFQFRSVFSFRAQYMHDSHFLFLSILFEHSYIDFLQISNYSATIYLTLGLIMKELQINLPTSYSDEEQKLRDMQEKLRILRKIIEKRSNLSGDPSKVDKNRSKKSIEEAEVATEEVKKKIQTGAITVKKRNEKSTFKRAKLIGKRTGSTRSESLVAEEDGEIIDTDFPLASPPPAPLLSPTKSSAPIITSSAPNTSHWVGREMENRGKRIYIRGYDLQSESLKSEFAKFGKIERVTIIDRNKSAFITFEKVLQAEKAIKEMDGNMVNGITIRVSFAHRQHEPGERKEQDQTRRRDSESGNDKPDDFGRERKRSERPSSESNDESSTPGKSRKMVKYSDDDLFGS</sequence>
<evidence type="ECO:0000256" key="4">
    <source>
        <dbReference type="ARBA" id="ARBA00014464"/>
    </source>
</evidence>
<dbReference type="Proteomes" id="UP000218231">
    <property type="component" value="Unassembled WGS sequence"/>
</dbReference>
<dbReference type="PANTHER" id="PTHR17250:SF0">
    <property type="entry name" value="NEGATIVE ELONGATION FACTOR E"/>
    <property type="match status" value="1"/>
</dbReference>
<keyword evidence="9" id="KW-0804">Transcription</keyword>
<keyword evidence="14" id="KW-0812">Transmembrane</keyword>
<dbReference type="STRING" id="2018661.A0A2A2LFW1"/>
<evidence type="ECO:0000256" key="11">
    <source>
        <dbReference type="PROSITE-ProRule" id="PRU00176"/>
    </source>
</evidence>
<dbReference type="EMBL" id="LIAE01006806">
    <property type="protein sequence ID" value="PAV85025.1"/>
    <property type="molecule type" value="Genomic_DNA"/>
</dbReference>
<evidence type="ECO:0000256" key="2">
    <source>
        <dbReference type="ARBA" id="ARBA00004286"/>
    </source>
</evidence>
<accession>A0A2A2LFW1</accession>
<evidence type="ECO:0000256" key="8">
    <source>
        <dbReference type="ARBA" id="ARBA00023015"/>
    </source>
</evidence>
<dbReference type="InterPro" id="IPR033102">
    <property type="entry name" value="NELFE"/>
</dbReference>
<evidence type="ECO:0000256" key="1">
    <source>
        <dbReference type="ARBA" id="ARBA00004123"/>
    </source>
</evidence>
<keyword evidence="14" id="KW-0472">Membrane</keyword>
<dbReference type="GO" id="GO:0005694">
    <property type="term" value="C:chromosome"/>
    <property type="evidence" value="ECO:0007669"/>
    <property type="project" value="UniProtKB-SubCell"/>
</dbReference>
<comment type="similarity">
    <text evidence="3">Belongs to the RRM NELF-E family.</text>
</comment>
<keyword evidence="8" id="KW-0805">Transcription regulation</keyword>
<evidence type="ECO:0000256" key="14">
    <source>
        <dbReference type="SAM" id="Phobius"/>
    </source>
</evidence>
<dbReference type="OrthoDB" id="378874at2759"/>
<feature type="coiled-coil region" evidence="12">
    <location>
        <begin position="81"/>
        <end position="137"/>
    </location>
</feature>
<proteinExistence type="inferred from homology"/>
<dbReference type="GO" id="GO:0032021">
    <property type="term" value="C:NELF complex"/>
    <property type="evidence" value="ECO:0007669"/>
    <property type="project" value="InterPro"/>
</dbReference>
<dbReference type="PANTHER" id="PTHR17250">
    <property type="entry name" value="NEGATIVE ELONGATION FACTOR E"/>
    <property type="match status" value="1"/>
</dbReference>
<dbReference type="SUPFAM" id="SSF54928">
    <property type="entry name" value="RNA-binding domain, RBD"/>
    <property type="match status" value="1"/>
</dbReference>
<evidence type="ECO:0000256" key="10">
    <source>
        <dbReference type="ARBA" id="ARBA00023242"/>
    </source>
</evidence>
<evidence type="ECO:0000256" key="12">
    <source>
        <dbReference type="SAM" id="Coils"/>
    </source>
</evidence>
<evidence type="ECO:0000256" key="3">
    <source>
        <dbReference type="ARBA" id="ARBA00006120"/>
    </source>
</evidence>
<gene>
    <name evidence="16" type="ORF">WR25_04473</name>
</gene>
<keyword evidence="14" id="KW-1133">Transmembrane helix</keyword>
<protein>
    <recommendedName>
        <fullName evidence="4">Negative elongation factor E</fullName>
    </recommendedName>
</protein>
<keyword evidence="12" id="KW-0175">Coiled coil</keyword>
<dbReference type="Pfam" id="PF00076">
    <property type="entry name" value="RRM_1"/>
    <property type="match status" value="1"/>
</dbReference>
<keyword evidence="6" id="KW-0678">Repressor</keyword>
<evidence type="ECO:0000256" key="6">
    <source>
        <dbReference type="ARBA" id="ARBA00022491"/>
    </source>
</evidence>
<keyword evidence="17" id="KW-1185">Reference proteome</keyword>
<dbReference type="GO" id="GO:0003723">
    <property type="term" value="F:RNA binding"/>
    <property type="evidence" value="ECO:0007669"/>
    <property type="project" value="UniProtKB-UniRule"/>
</dbReference>
<organism evidence="16 17">
    <name type="scientific">Diploscapter pachys</name>
    <dbReference type="NCBI Taxonomy" id="2018661"/>
    <lineage>
        <taxon>Eukaryota</taxon>
        <taxon>Metazoa</taxon>
        <taxon>Ecdysozoa</taxon>
        <taxon>Nematoda</taxon>
        <taxon>Chromadorea</taxon>
        <taxon>Rhabditida</taxon>
        <taxon>Rhabditina</taxon>
        <taxon>Rhabditomorpha</taxon>
        <taxon>Rhabditoidea</taxon>
        <taxon>Rhabditidae</taxon>
        <taxon>Diploscapter</taxon>
    </lineage>
</organism>
<reference evidence="16 17" key="1">
    <citation type="journal article" date="2017" name="Curr. Biol.">
        <title>Genome architecture and evolution of a unichromosomal asexual nematode.</title>
        <authorList>
            <person name="Fradin H."/>
            <person name="Zegar C."/>
            <person name="Gutwein M."/>
            <person name="Lucas J."/>
            <person name="Kovtun M."/>
            <person name="Corcoran D."/>
            <person name="Baugh L.R."/>
            <person name="Kiontke K."/>
            <person name="Gunsalus K."/>
            <person name="Fitch D.H."/>
            <person name="Piano F."/>
        </authorList>
    </citation>
    <scope>NUCLEOTIDE SEQUENCE [LARGE SCALE GENOMIC DNA]</scope>
    <source>
        <strain evidence="16">PF1309</strain>
    </source>
</reference>
<dbReference type="SMART" id="SM00360">
    <property type="entry name" value="RRM"/>
    <property type="match status" value="1"/>
</dbReference>
<feature type="transmembrane region" description="Helical" evidence="14">
    <location>
        <begin position="6"/>
        <end position="26"/>
    </location>
</feature>
<dbReference type="PROSITE" id="PS50102">
    <property type="entry name" value="RRM"/>
    <property type="match status" value="1"/>
</dbReference>
<comment type="subcellular location">
    <subcellularLocation>
        <location evidence="2">Chromosome</location>
    </subcellularLocation>
    <subcellularLocation>
        <location evidence="1">Nucleus</location>
    </subcellularLocation>
</comment>
<evidence type="ECO:0000256" key="9">
    <source>
        <dbReference type="ARBA" id="ARBA00023163"/>
    </source>
</evidence>
<dbReference type="InterPro" id="IPR012677">
    <property type="entry name" value="Nucleotide-bd_a/b_plait_sf"/>
</dbReference>
<evidence type="ECO:0000313" key="17">
    <source>
        <dbReference type="Proteomes" id="UP000218231"/>
    </source>
</evidence>
<dbReference type="InterPro" id="IPR000504">
    <property type="entry name" value="RRM_dom"/>
</dbReference>
<keyword evidence="7 11" id="KW-0694">RNA-binding</keyword>
<feature type="domain" description="RRM" evidence="15">
    <location>
        <begin position="226"/>
        <end position="296"/>
    </location>
</feature>
<comment type="caution">
    <text evidence="16">The sequence shown here is derived from an EMBL/GenBank/DDBJ whole genome shotgun (WGS) entry which is preliminary data.</text>
</comment>
<keyword evidence="10" id="KW-0539">Nucleus</keyword>
<name>A0A2A2LFW1_9BILA</name>